<feature type="domain" description="Response regulatory" evidence="14">
    <location>
        <begin position="1530"/>
        <end position="1649"/>
    </location>
</feature>
<dbReference type="Gene3D" id="1.10.287.130">
    <property type="match status" value="1"/>
</dbReference>
<feature type="compositionally biased region" description="Low complexity" evidence="12">
    <location>
        <begin position="1071"/>
        <end position="1082"/>
    </location>
</feature>
<dbReference type="Pfam" id="PF13426">
    <property type="entry name" value="PAS_9"/>
    <property type="match status" value="2"/>
</dbReference>
<evidence type="ECO:0000313" key="18">
    <source>
        <dbReference type="Proteomes" id="UP000239649"/>
    </source>
</evidence>
<evidence type="ECO:0000256" key="10">
    <source>
        <dbReference type="ARBA" id="ARBA00023012"/>
    </source>
</evidence>
<dbReference type="SUPFAM" id="SSF52172">
    <property type="entry name" value="CheY-like"/>
    <property type="match status" value="1"/>
</dbReference>
<dbReference type="Proteomes" id="UP000239649">
    <property type="component" value="Unassembled WGS sequence"/>
</dbReference>
<keyword evidence="9" id="KW-0067">ATP-binding</keyword>
<accession>A0A2P6VHZ3</accession>
<dbReference type="CDD" id="cd00082">
    <property type="entry name" value="HisKA"/>
    <property type="match status" value="1"/>
</dbReference>
<dbReference type="FunFam" id="1.10.287.130:FF:000002">
    <property type="entry name" value="Two-component osmosensing histidine kinase"/>
    <property type="match status" value="1"/>
</dbReference>
<feature type="modified residue" description="4-aspartylphosphate" evidence="11">
    <location>
        <position position="1581"/>
    </location>
</feature>
<dbReference type="EMBL" id="LHPF02000006">
    <property type="protein sequence ID" value="PSC73702.1"/>
    <property type="molecule type" value="Genomic_DNA"/>
</dbReference>
<evidence type="ECO:0000256" key="11">
    <source>
        <dbReference type="PROSITE-ProRule" id="PRU00169"/>
    </source>
</evidence>
<keyword evidence="3" id="KW-0600">Photoreceptor protein</keyword>
<dbReference type="GO" id="GO:0009881">
    <property type="term" value="F:photoreceptor activity"/>
    <property type="evidence" value="ECO:0007669"/>
    <property type="project" value="UniProtKB-KW"/>
</dbReference>
<feature type="region of interest" description="Disordered" evidence="12">
    <location>
        <begin position="1121"/>
        <end position="1229"/>
    </location>
</feature>
<protein>
    <recommendedName>
        <fullName evidence="2">histidine kinase</fullName>
        <ecNumber evidence="2">2.7.13.3</ecNumber>
    </recommendedName>
</protein>
<reference evidence="17 18" key="1">
    <citation type="journal article" date="2018" name="Plant J.">
        <title>Genome sequences of Chlorella sorokiniana UTEX 1602 and Micractinium conductrix SAG 241.80: implications to maltose excretion by a green alga.</title>
        <authorList>
            <person name="Arriola M.B."/>
            <person name="Velmurugan N."/>
            <person name="Zhang Y."/>
            <person name="Plunkett M.H."/>
            <person name="Hondzo H."/>
            <person name="Barney B.M."/>
        </authorList>
    </citation>
    <scope>NUCLEOTIDE SEQUENCE [LARGE SCALE GENOMIC DNA]</scope>
    <source>
        <strain evidence="17 18">SAG 241.80</strain>
    </source>
</reference>
<dbReference type="PROSITE" id="PS50112">
    <property type="entry name" value="PAS"/>
    <property type="match status" value="2"/>
</dbReference>
<feature type="compositionally biased region" description="Gly residues" evidence="12">
    <location>
        <begin position="928"/>
        <end position="941"/>
    </location>
</feature>
<keyword evidence="4 11" id="KW-0597">Phosphoprotein</keyword>
<evidence type="ECO:0000256" key="3">
    <source>
        <dbReference type="ARBA" id="ARBA00022543"/>
    </source>
</evidence>
<gene>
    <name evidence="17" type="ORF">C2E20_2954</name>
</gene>
<comment type="caution">
    <text evidence="17">The sequence shown here is derived from an EMBL/GenBank/DDBJ whole genome shotgun (WGS) entry which is preliminary data.</text>
</comment>
<feature type="compositionally biased region" description="Low complexity" evidence="12">
    <location>
        <begin position="299"/>
        <end position="308"/>
    </location>
</feature>
<dbReference type="InterPro" id="IPR003594">
    <property type="entry name" value="HATPase_dom"/>
</dbReference>
<dbReference type="SMART" id="SM00448">
    <property type="entry name" value="REC"/>
    <property type="match status" value="1"/>
</dbReference>
<evidence type="ECO:0000256" key="4">
    <source>
        <dbReference type="ARBA" id="ARBA00022553"/>
    </source>
</evidence>
<dbReference type="InterPro" id="IPR005467">
    <property type="entry name" value="His_kinase_dom"/>
</dbReference>
<dbReference type="GO" id="GO:0005524">
    <property type="term" value="F:ATP binding"/>
    <property type="evidence" value="ECO:0007669"/>
    <property type="project" value="UniProtKB-KW"/>
</dbReference>
<dbReference type="SUPFAM" id="SSF55874">
    <property type="entry name" value="ATPase domain of HSP90 chaperone/DNA topoisomerase II/histidine kinase"/>
    <property type="match status" value="1"/>
</dbReference>
<dbReference type="PRINTS" id="PR00344">
    <property type="entry name" value="BCTRLSENSOR"/>
</dbReference>
<dbReference type="InterPro" id="IPR036097">
    <property type="entry name" value="HisK_dim/P_sf"/>
</dbReference>
<dbReference type="OrthoDB" id="10266508at2759"/>
<dbReference type="GO" id="GO:0009637">
    <property type="term" value="P:response to blue light"/>
    <property type="evidence" value="ECO:0007669"/>
    <property type="project" value="UniProtKB-ARBA"/>
</dbReference>
<dbReference type="NCBIfam" id="TIGR00229">
    <property type="entry name" value="sensory_box"/>
    <property type="match status" value="2"/>
</dbReference>
<keyword evidence="5" id="KW-0716">Sensory transduction</keyword>
<evidence type="ECO:0000259" key="15">
    <source>
        <dbReference type="PROSITE" id="PS50112"/>
    </source>
</evidence>
<dbReference type="InterPro" id="IPR013656">
    <property type="entry name" value="PAS_4"/>
</dbReference>
<feature type="region of interest" description="Disordered" evidence="12">
    <location>
        <begin position="131"/>
        <end position="153"/>
    </location>
</feature>
<dbReference type="PROSITE" id="PS50113">
    <property type="entry name" value="PAC"/>
    <property type="match status" value="2"/>
</dbReference>
<dbReference type="CDD" id="cd16922">
    <property type="entry name" value="HATPase_EvgS-ArcB-TorS-like"/>
    <property type="match status" value="1"/>
</dbReference>
<feature type="compositionally biased region" description="Low complexity" evidence="12">
    <location>
        <begin position="917"/>
        <end position="927"/>
    </location>
</feature>
<feature type="region of interest" description="Disordered" evidence="12">
    <location>
        <begin position="966"/>
        <end position="1016"/>
    </location>
</feature>
<dbReference type="InterPro" id="IPR000700">
    <property type="entry name" value="PAS-assoc_C"/>
</dbReference>
<dbReference type="SMART" id="SM00387">
    <property type="entry name" value="HATPase_c"/>
    <property type="match status" value="1"/>
</dbReference>
<dbReference type="InterPro" id="IPR001610">
    <property type="entry name" value="PAC"/>
</dbReference>
<feature type="domain" description="Histidine kinase" evidence="13">
    <location>
        <begin position="606"/>
        <end position="844"/>
    </location>
</feature>
<keyword evidence="3" id="KW-0675">Receptor</keyword>
<evidence type="ECO:0000256" key="7">
    <source>
        <dbReference type="ARBA" id="ARBA00022741"/>
    </source>
</evidence>
<feature type="compositionally biased region" description="Low complexity" evidence="12">
    <location>
        <begin position="875"/>
        <end position="909"/>
    </location>
</feature>
<comment type="catalytic activity">
    <reaction evidence="1">
        <text>ATP + protein L-histidine = ADP + protein N-phospho-L-histidine.</text>
        <dbReference type="EC" id="2.7.13.3"/>
    </reaction>
</comment>
<dbReference type="Gene3D" id="3.30.565.10">
    <property type="entry name" value="Histidine kinase-like ATPase, C-terminal domain"/>
    <property type="match status" value="1"/>
</dbReference>
<keyword evidence="6" id="KW-0808">Transferase</keyword>
<keyword evidence="7" id="KW-0547">Nucleotide-binding</keyword>
<dbReference type="PANTHER" id="PTHR45339:SF1">
    <property type="entry name" value="HYBRID SIGNAL TRANSDUCTION HISTIDINE KINASE J"/>
    <property type="match status" value="1"/>
</dbReference>
<feature type="domain" description="PAC" evidence="16">
    <location>
        <begin position="407"/>
        <end position="460"/>
    </location>
</feature>
<dbReference type="Gene3D" id="3.30.450.20">
    <property type="entry name" value="PAS domain"/>
    <property type="match status" value="3"/>
</dbReference>
<feature type="compositionally biased region" description="Basic and acidic residues" evidence="12">
    <location>
        <begin position="137"/>
        <end position="152"/>
    </location>
</feature>
<dbReference type="STRING" id="554055.A0A2P6VHZ3"/>
<dbReference type="InterPro" id="IPR036890">
    <property type="entry name" value="HATPase_C_sf"/>
</dbReference>
<dbReference type="InterPro" id="IPR000014">
    <property type="entry name" value="PAS"/>
</dbReference>
<dbReference type="InterPro" id="IPR003661">
    <property type="entry name" value="HisK_dim/P_dom"/>
</dbReference>
<dbReference type="CDD" id="cd17546">
    <property type="entry name" value="REC_hyHK_CKI1_RcsC-like"/>
    <property type="match status" value="1"/>
</dbReference>
<dbReference type="Pfam" id="PF08448">
    <property type="entry name" value="PAS_4"/>
    <property type="match status" value="1"/>
</dbReference>
<dbReference type="Pfam" id="PF02518">
    <property type="entry name" value="HATPase_c"/>
    <property type="match status" value="1"/>
</dbReference>
<dbReference type="CDD" id="cd00130">
    <property type="entry name" value="PAS"/>
    <property type="match status" value="3"/>
</dbReference>
<sequence length="1660" mass="170738">MTLPNEGGEHSVEASGGLLTTGLARGPLSGEPGRHVVLSSSAAVARLLGTTQSALVGADLQEVLCDAHDRRSLDGWRALQRQLESKQEGAAQLPLPPAADSFRDERWLDVSVAALPGGRYAWSCETGPAAGATAAQRARDQHQQHQRAERQWQAEQLPQLSPLDTAALAVLPQPVWVCDAAGRVVYANAAFCRVAACDERGAQGRPWTHLLPQPQPTAPADVAAVQRLQAAVAAGQAAQEEVHCGGAGRQLGSNRCSSSITVAPLQLSSSTARLAVCTLLGGPASPHFSGSSIGVPRHAGQPAATASPPASPGSPPGSPPAAALHAVPQPLAKLCNQALASTSEGVVITDPTQPGNPMVWANAAFERMTGHSLEAVLGRSHSLLQGPDTDPLVLADIAAAMDEGRPVVAELLTYRRDGTAFWAQVSITPIRDPATGAVANFVAVQRDISARKAVEAASHVREQALSNLNEGICICDATIKDCPVVYVNSAFLRITGYSRKEIVGRNCRFLQGPATDPATVSKLATALHEGREITVELLNYRKSGEEFTNLLSITPVRDAAGRLLSFIGVQSDITELVRRRAAEKELQEAKVAAETAAEAKSMFLANMSHEIRTPLNGMIAVAQLLLSSGLTPEQRELADTILESGNTLLTILGDILDFSKIDHNQMVLESAPLALRDTFESSIEMAAADAARKGLDVAYRLAPPLVARCLLGDSIRIRQVLANLLSNAVKFTSQGEVVVDGWVEASPAPSAANAAGGAAAPASDGRQRLHVAVRDTGIGISHASMQRLFQQFRQGHESMSRWYGGTGLGLAISRRLAQLMGGDVWAESVEGHGSTFHFTMELAWEGDVAAAAGAAPAGPAVAQVAVAAAGTADRDASSSFDSSLGKSDSLSASRRGSGSGEQQRQHTSGGSAGTGGDSASAAAASAGGDAGEGSGAAGSGSGPRAEEARLLLQQHHEALLQRLAQRTTAAAEGGDSPTAGLRLSEAAGPDTPVVPRVPDAPARGGGAFSSASSSSMLASLGGGGTSVVGSCRSLGTLAANQRAAASKASSEATLQQRSPRVGGGTRDRAETALAAAAAARPRGSGDSVQSCPERVSTEQARRPRMAHPTVDYRISSFYSPSQPVVPAKPPSKPARQPSSPTSAAAAQAAAAALPGSPAAPPPAPPSTSAAAAAAPADGPALATPAAHPRRSSGDCGGSSASAPMATAPLPPRPASQSGAACDWSGPAGGSVESAVLRGRQVCVDIAHGPTAVQVAQSCRLLGMEVSMERCHVAPPHPVGCDGAAGAGREFCITTADKALEAVRAGWRSHPLVVLGRRDEVPSNLQPLATTVSKPVKHARLVGALLKAAAFSTFKQQVPLHTDPTMLSLMPERNLLNSVAGGMRRISLDNSALDRRRWEAAASAAAAAAANAEGMLEPVRASAPTPGRAADGAGQQQLHAAFQGGSGRGSIDGAARGAGGWQPELSVIHSDGSRESSVRNSLDVGAPGAQLQAVQEHAQAGGCPEQGAAPAAPADSGAAGGSASAGGRPPRILVAEDNLINQRVISKVLQRCVPAATVEIVGNGVEALAAVHRTSFDLVLMDIHMPEMDGLEASRRLQAELPADRRPVVVALSADTLQELHQQCRDAGIREFICKPFRIEDVQRVLALVGPRLRCSFDGLR</sequence>
<dbReference type="SUPFAM" id="SSF55785">
    <property type="entry name" value="PYP-like sensor domain (PAS domain)"/>
    <property type="match status" value="3"/>
</dbReference>
<dbReference type="PROSITE" id="PS50110">
    <property type="entry name" value="RESPONSE_REGULATORY"/>
    <property type="match status" value="1"/>
</dbReference>
<feature type="compositionally biased region" description="Low complexity" evidence="12">
    <location>
        <begin position="989"/>
        <end position="1016"/>
    </location>
</feature>
<dbReference type="InterPro" id="IPR035965">
    <property type="entry name" value="PAS-like_dom_sf"/>
</dbReference>
<evidence type="ECO:0000256" key="12">
    <source>
        <dbReference type="SAM" id="MobiDB-lite"/>
    </source>
</evidence>
<feature type="region of interest" description="Disordered" evidence="12">
    <location>
        <begin position="290"/>
        <end position="324"/>
    </location>
</feature>
<evidence type="ECO:0000256" key="8">
    <source>
        <dbReference type="ARBA" id="ARBA00022777"/>
    </source>
</evidence>
<feature type="compositionally biased region" description="Low complexity" evidence="12">
    <location>
        <begin position="1133"/>
        <end position="1156"/>
    </location>
</feature>
<evidence type="ECO:0000313" key="17">
    <source>
        <dbReference type="EMBL" id="PSC73702.1"/>
    </source>
</evidence>
<feature type="region of interest" description="Disordered" evidence="12">
    <location>
        <begin position="1491"/>
        <end position="1528"/>
    </location>
</feature>
<dbReference type="PANTHER" id="PTHR45339">
    <property type="entry name" value="HYBRID SIGNAL TRANSDUCTION HISTIDINE KINASE J"/>
    <property type="match status" value="1"/>
</dbReference>
<dbReference type="GO" id="GO:0000155">
    <property type="term" value="F:phosphorelay sensor kinase activity"/>
    <property type="evidence" value="ECO:0007669"/>
    <property type="project" value="InterPro"/>
</dbReference>
<dbReference type="InterPro" id="IPR001789">
    <property type="entry name" value="Sig_transdc_resp-reg_receiver"/>
</dbReference>
<dbReference type="SMART" id="SM00091">
    <property type="entry name" value="PAS"/>
    <property type="match status" value="3"/>
</dbReference>
<feature type="compositionally biased region" description="Pro residues" evidence="12">
    <location>
        <begin position="309"/>
        <end position="319"/>
    </location>
</feature>
<organism evidence="17 18">
    <name type="scientific">Micractinium conductrix</name>
    <dbReference type="NCBI Taxonomy" id="554055"/>
    <lineage>
        <taxon>Eukaryota</taxon>
        <taxon>Viridiplantae</taxon>
        <taxon>Chlorophyta</taxon>
        <taxon>core chlorophytes</taxon>
        <taxon>Trebouxiophyceae</taxon>
        <taxon>Chlorellales</taxon>
        <taxon>Chlorellaceae</taxon>
        <taxon>Chlorella clade</taxon>
        <taxon>Micractinium</taxon>
    </lineage>
</organism>
<dbReference type="EC" id="2.7.13.3" evidence="2"/>
<feature type="region of interest" description="Disordered" evidence="12">
    <location>
        <begin position="875"/>
        <end position="945"/>
    </location>
</feature>
<keyword evidence="3" id="KW-0157">Chromophore</keyword>
<dbReference type="Gene3D" id="3.40.50.2300">
    <property type="match status" value="1"/>
</dbReference>
<feature type="domain" description="PAC" evidence="16">
    <location>
        <begin position="531"/>
        <end position="585"/>
    </location>
</feature>
<feature type="compositionally biased region" description="Low complexity" evidence="12">
    <location>
        <begin position="1166"/>
        <end position="1186"/>
    </location>
</feature>
<name>A0A2P6VHZ3_9CHLO</name>
<dbReference type="InterPro" id="IPR011006">
    <property type="entry name" value="CheY-like_superfamily"/>
</dbReference>
<dbReference type="Pfam" id="PF00512">
    <property type="entry name" value="HisKA"/>
    <property type="match status" value="1"/>
</dbReference>
<evidence type="ECO:0000259" key="14">
    <source>
        <dbReference type="PROSITE" id="PS50110"/>
    </source>
</evidence>
<proteinExistence type="predicted"/>
<feature type="compositionally biased region" description="Low complexity" evidence="12">
    <location>
        <begin position="1497"/>
        <end position="1516"/>
    </location>
</feature>
<feature type="region of interest" description="Disordered" evidence="12">
    <location>
        <begin position="1044"/>
        <end position="1107"/>
    </location>
</feature>
<evidence type="ECO:0000256" key="1">
    <source>
        <dbReference type="ARBA" id="ARBA00000085"/>
    </source>
</evidence>
<dbReference type="InterPro" id="IPR004358">
    <property type="entry name" value="Sig_transdc_His_kin-like_C"/>
</dbReference>
<dbReference type="FunFam" id="3.30.565.10:FF:000010">
    <property type="entry name" value="Sensor histidine kinase RcsC"/>
    <property type="match status" value="1"/>
</dbReference>
<dbReference type="PROSITE" id="PS50109">
    <property type="entry name" value="HIS_KIN"/>
    <property type="match status" value="1"/>
</dbReference>
<evidence type="ECO:0000256" key="5">
    <source>
        <dbReference type="ARBA" id="ARBA00022606"/>
    </source>
</evidence>
<evidence type="ECO:0000259" key="16">
    <source>
        <dbReference type="PROSITE" id="PS50113"/>
    </source>
</evidence>
<keyword evidence="10" id="KW-0902">Two-component regulatory system</keyword>
<keyword evidence="18" id="KW-1185">Reference proteome</keyword>
<dbReference type="Pfam" id="PF00072">
    <property type="entry name" value="Response_reg"/>
    <property type="match status" value="1"/>
</dbReference>
<evidence type="ECO:0000259" key="13">
    <source>
        <dbReference type="PROSITE" id="PS50109"/>
    </source>
</evidence>
<keyword evidence="8" id="KW-0418">Kinase</keyword>
<evidence type="ECO:0000256" key="6">
    <source>
        <dbReference type="ARBA" id="ARBA00022679"/>
    </source>
</evidence>
<dbReference type="SMART" id="SM00388">
    <property type="entry name" value="HisKA"/>
    <property type="match status" value="1"/>
</dbReference>
<feature type="domain" description="PAS" evidence="15">
    <location>
        <begin position="457"/>
        <end position="530"/>
    </location>
</feature>
<dbReference type="SMART" id="SM00086">
    <property type="entry name" value="PAC"/>
    <property type="match status" value="2"/>
</dbReference>
<evidence type="ECO:0000256" key="2">
    <source>
        <dbReference type="ARBA" id="ARBA00012438"/>
    </source>
</evidence>
<evidence type="ECO:0000256" key="9">
    <source>
        <dbReference type="ARBA" id="ARBA00022840"/>
    </source>
</evidence>
<feature type="domain" description="PAS" evidence="15">
    <location>
        <begin position="337"/>
        <end position="404"/>
    </location>
</feature>
<dbReference type="SUPFAM" id="SSF47384">
    <property type="entry name" value="Homodimeric domain of signal transducing histidine kinase"/>
    <property type="match status" value="1"/>
</dbReference>